<feature type="region of interest" description="Disordered" evidence="1">
    <location>
        <begin position="67"/>
        <end position="88"/>
    </location>
</feature>
<reference evidence="2" key="2">
    <citation type="submission" date="2019-07" db="EMBL/GenBank/DDBJ databases">
        <authorList>
            <person name="Seetharam A."/>
            <person name="Woodhouse M."/>
            <person name="Cannon E."/>
        </authorList>
    </citation>
    <scope>NUCLEOTIDE SEQUENCE [LARGE SCALE GENOMIC DNA]</scope>
    <source>
        <strain evidence="2">cv. B73</strain>
    </source>
</reference>
<accession>A0A804QWL7</accession>
<name>A0A804QWL7_MAIZE</name>
<reference evidence="2" key="3">
    <citation type="submission" date="2021-05" db="UniProtKB">
        <authorList>
            <consortium name="EnsemblPlants"/>
        </authorList>
    </citation>
    <scope>IDENTIFICATION</scope>
    <source>
        <strain evidence="2">cv. B73</strain>
    </source>
</reference>
<evidence type="ECO:0000313" key="3">
    <source>
        <dbReference type="Proteomes" id="UP000007305"/>
    </source>
</evidence>
<dbReference type="AlphaFoldDB" id="A0A804QWL7"/>
<evidence type="ECO:0000256" key="1">
    <source>
        <dbReference type="SAM" id="MobiDB-lite"/>
    </source>
</evidence>
<dbReference type="InParanoid" id="A0A804QWL7"/>
<evidence type="ECO:0000313" key="2">
    <source>
        <dbReference type="EnsemblPlants" id="Zm00001eb366160_P001"/>
    </source>
</evidence>
<feature type="compositionally biased region" description="Polar residues" evidence="1">
    <location>
        <begin position="67"/>
        <end position="79"/>
    </location>
</feature>
<keyword evidence="3" id="KW-1185">Reference proteome</keyword>
<proteinExistence type="predicted"/>
<dbReference type="Gramene" id="Zm00001eb366160_T001">
    <property type="protein sequence ID" value="Zm00001eb366160_P001"/>
    <property type="gene ID" value="Zm00001eb366160"/>
</dbReference>
<reference evidence="3" key="1">
    <citation type="journal article" date="2009" name="Science">
        <title>The B73 maize genome: complexity, diversity, and dynamics.</title>
        <authorList>
            <person name="Schnable P.S."/>
            <person name="Ware D."/>
            <person name="Fulton R.S."/>
            <person name="Stein J.C."/>
            <person name="Wei F."/>
            <person name="Pasternak S."/>
            <person name="Liang C."/>
            <person name="Zhang J."/>
            <person name="Fulton L."/>
            <person name="Graves T.A."/>
            <person name="Minx P."/>
            <person name="Reily A.D."/>
            <person name="Courtney L."/>
            <person name="Kruchowski S.S."/>
            <person name="Tomlinson C."/>
            <person name="Strong C."/>
            <person name="Delehaunty K."/>
            <person name="Fronick C."/>
            <person name="Courtney B."/>
            <person name="Rock S.M."/>
            <person name="Belter E."/>
            <person name="Du F."/>
            <person name="Kim K."/>
            <person name="Abbott R.M."/>
            <person name="Cotton M."/>
            <person name="Levy A."/>
            <person name="Marchetto P."/>
            <person name="Ochoa K."/>
            <person name="Jackson S.M."/>
            <person name="Gillam B."/>
            <person name="Chen W."/>
            <person name="Yan L."/>
            <person name="Higginbotham J."/>
            <person name="Cardenas M."/>
            <person name="Waligorski J."/>
            <person name="Applebaum E."/>
            <person name="Phelps L."/>
            <person name="Falcone J."/>
            <person name="Kanchi K."/>
            <person name="Thane T."/>
            <person name="Scimone A."/>
            <person name="Thane N."/>
            <person name="Henke J."/>
            <person name="Wang T."/>
            <person name="Ruppert J."/>
            <person name="Shah N."/>
            <person name="Rotter K."/>
            <person name="Hodges J."/>
            <person name="Ingenthron E."/>
            <person name="Cordes M."/>
            <person name="Kohlberg S."/>
            <person name="Sgro J."/>
            <person name="Delgado B."/>
            <person name="Mead K."/>
            <person name="Chinwalla A."/>
            <person name="Leonard S."/>
            <person name="Crouse K."/>
            <person name="Collura K."/>
            <person name="Kudrna D."/>
            <person name="Currie J."/>
            <person name="He R."/>
            <person name="Angelova A."/>
            <person name="Rajasekar S."/>
            <person name="Mueller T."/>
            <person name="Lomeli R."/>
            <person name="Scara G."/>
            <person name="Ko A."/>
            <person name="Delaney K."/>
            <person name="Wissotski M."/>
            <person name="Lopez G."/>
            <person name="Campos D."/>
            <person name="Braidotti M."/>
            <person name="Ashley E."/>
            <person name="Golser W."/>
            <person name="Kim H."/>
            <person name="Lee S."/>
            <person name="Lin J."/>
            <person name="Dujmic Z."/>
            <person name="Kim W."/>
            <person name="Talag J."/>
            <person name="Zuccolo A."/>
            <person name="Fan C."/>
            <person name="Sebastian A."/>
            <person name="Kramer M."/>
            <person name="Spiegel L."/>
            <person name="Nascimento L."/>
            <person name="Zutavern T."/>
            <person name="Miller B."/>
            <person name="Ambroise C."/>
            <person name="Muller S."/>
            <person name="Spooner W."/>
            <person name="Narechania A."/>
            <person name="Ren L."/>
            <person name="Wei S."/>
            <person name="Kumari S."/>
            <person name="Faga B."/>
            <person name="Levy M.J."/>
            <person name="McMahan L."/>
            <person name="Van Buren P."/>
            <person name="Vaughn M.W."/>
            <person name="Ying K."/>
            <person name="Yeh C.-T."/>
            <person name="Emrich S.J."/>
            <person name="Jia Y."/>
            <person name="Kalyanaraman A."/>
            <person name="Hsia A.-P."/>
            <person name="Barbazuk W.B."/>
            <person name="Baucom R.S."/>
            <person name="Brutnell T.P."/>
            <person name="Carpita N.C."/>
            <person name="Chaparro C."/>
            <person name="Chia J.-M."/>
            <person name="Deragon J.-M."/>
            <person name="Estill J.C."/>
            <person name="Fu Y."/>
            <person name="Jeddeloh J.A."/>
            <person name="Han Y."/>
            <person name="Lee H."/>
            <person name="Li P."/>
            <person name="Lisch D.R."/>
            <person name="Liu S."/>
            <person name="Liu Z."/>
            <person name="Nagel D.H."/>
            <person name="McCann M.C."/>
            <person name="SanMiguel P."/>
            <person name="Myers A.M."/>
            <person name="Nettleton D."/>
            <person name="Nguyen J."/>
            <person name="Penning B.W."/>
            <person name="Ponnala L."/>
            <person name="Schneider K.L."/>
            <person name="Schwartz D.C."/>
            <person name="Sharma A."/>
            <person name="Soderlund C."/>
            <person name="Springer N.M."/>
            <person name="Sun Q."/>
            <person name="Wang H."/>
            <person name="Waterman M."/>
            <person name="Westerman R."/>
            <person name="Wolfgruber T.K."/>
            <person name="Yang L."/>
            <person name="Yu Y."/>
            <person name="Zhang L."/>
            <person name="Zhou S."/>
            <person name="Zhu Q."/>
            <person name="Bennetzen J.L."/>
            <person name="Dawe R.K."/>
            <person name="Jiang J."/>
            <person name="Jiang N."/>
            <person name="Presting G.G."/>
            <person name="Wessler S.R."/>
            <person name="Aluru S."/>
            <person name="Martienssen R.A."/>
            <person name="Clifton S.W."/>
            <person name="McCombie W.R."/>
            <person name="Wing R.A."/>
            <person name="Wilson R.K."/>
        </authorList>
    </citation>
    <scope>NUCLEOTIDE SEQUENCE [LARGE SCALE GENOMIC DNA]</scope>
    <source>
        <strain evidence="3">cv. B73</strain>
    </source>
</reference>
<sequence>MLGNAAAAAQDQTFLNWFIGAAGDLNQSGPPLPVHHQPLLDNVGFGFPAADPLGFTLDPHLGGVASDMSSPGAVSQTTNSGGGGNKASSAFGLLSPESASFQPPPFPVLFQEGIDTKPPLDTQSPGLLHQYRHQPTPAATFLMSIPSFPSYN</sequence>
<organism evidence="2 3">
    <name type="scientific">Zea mays</name>
    <name type="common">Maize</name>
    <dbReference type="NCBI Taxonomy" id="4577"/>
    <lineage>
        <taxon>Eukaryota</taxon>
        <taxon>Viridiplantae</taxon>
        <taxon>Streptophyta</taxon>
        <taxon>Embryophyta</taxon>
        <taxon>Tracheophyta</taxon>
        <taxon>Spermatophyta</taxon>
        <taxon>Magnoliopsida</taxon>
        <taxon>Liliopsida</taxon>
        <taxon>Poales</taxon>
        <taxon>Poaceae</taxon>
        <taxon>PACMAD clade</taxon>
        <taxon>Panicoideae</taxon>
        <taxon>Andropogonodae</taxon>
        <taxon>Andropogoneae</taxon>
        <taxon>Tripsacinae</taxon>
        <taxon>Zea</taxon>
    </lineage>
</organism>
<dbReference type="EnsemblPlants" id="Zm00001eb366160_T001">
    <property type="protein sequence ID" value="Zm00001eb366160_P001"/>
    <property type="gene ID" value="Zm00001eb366160"/>
</dbReference>
<protein>
    <submittedName>
        <fullName evidence="2">Uncharacterized protein</fullName>
    </submittedName>
</protein>
<dbReference type="Proteomes" id="UP000007305">
    <property type="component" value="Chromosome 8"/>
</dbReference>